<evidence type="ECO:0000259" key="2">
    <source>
        <dbReference type="Pfam" id="PF22422"/>
    </source>
</evidence>
<protein>
    <submittedName>
        <fullName evidence="3">Glycogen debranching N-terminal domain-containing protein</fullName>
    </submittedName>
</protein>
<evidence type="ECO:0000313" key="4">
    <source>
        <dbReference type="Proteomes" id="UP001597365"/>
    </source>
</evidence>
<dbReference type="Pfam" id="PF14742">
    <property type="entry name" value="GDE_N_bis"/>
    <property type="match status" value="1"/>
</dbReference>
<dbReference type="InterPro" id="IPR012341">
    <property type="entry name" value="6hp_glycosidase-like_sf"/>
</dbReference>
<dbReference type="RefSeq" id="WP_380905048.1">
    <property type="nucleotide sequence ID" value="NZ_JBHUFU010000030.1"/>
</dbReference>
<dbReference type="Pfam" id="PF22422">
    <property type="entry name" value="MGH1-like_GH"/>
    <property type="match status" value="1"/>
</dbReference>
<dbReference type="Gene3D" id="1.50.10.10">
    <property type="match status" value="1"/>
</dbReference>
<keyword evidence="4" id="KW-1185">Reference proteome</keyword>
<accession>A0ABW4PR78</accession>
<feature type="domain" description="Mannosylglycerate hydrolase MGH1-like glycoside hydrolase" evidence="2">
    <location>
        <begin position="275"/>
        <end position="575"/>
    </location>
</feature>
<dbReference type="InterPro" id="IPR008928">
    <property type="entry name" value="6-hairpin_glycosidase_sf"/>
</dbReference>
<reference evidence="4" key="1">
    <citation type="journal article" date="2019" name="Int. J. Syst. Evol. Microbiol.">
        <title>The Global Catalogue of Microorganisms (GCM) 10K type strain sequencing project: providing services to taxonomists for standard genome sequencing and annotation.</title>
        <authorList>
            <consortium name="The Broad Institute Genomics Platform"/>
            <consortium name="The Broad Institute Genome Sequencing Center for Infectious Disease"/>
            <person name="Wu L."/>
            <person name="Ma J."/>
        </authorList>
    </citation>
    <scope>NUCLEOTIDE SEQUENCE [LARGE SCALE GENOMIC DNA]</scope>
    <source>
        <strain evidence="4">CGMCC 4.7455</strain>
    </source>
</reference>
<dbReference type="Proteomes" id="UP001597365">
    <property type="component" value="Unassembled WGS sequence"/>
</dbReference>
<evidence type="ECO:0000313" key="3">
    <source>
        <dbReference type="EMBL" id="MFD1833307.1"/>
    </source>
</evidence>
<evidence type="ECO:0000259" key="1">
    <source>
        <dbReference type="Pfam" id="PF14742"/>
    </source>
</evidence>
<comment type="caution">
    <text evidence="3">The sequence shown here is derived from an EMBL/GenBank/DDBJ whole genome shotgun (WGS) entry which is preliminary data.</text>
</comment>
<feature type="domain" description="Putative glycogen debranching enzyme N-terminal" evidence="1">
    <location>
        <begin position="18"/>
        <end position="195"/>
    </location>
</feature>
<gene>
    <name evidence="3" type="ORF">ACFSJS_27250</name>
</gene>
<sequence>MSGRQPLLHDLAIALCAPTVVLSGQDGQLRGDGTQGVLHGDLRVLSEAVVTVDGREPEPIGTAEPTAGRGDFTGLLRHLGDPGPDPTVWLRRHRTVTATGMTEEIELVSTAGDARRCTVELTAAADFAPIELIKDGGSREAVAPEPAGGDAVRWSCGGVTSTLRAGGAAVTVRPPRAVARWTVDLPPASSVRLGWEVTASDPEALFVHGDAVRLGAPRVQADDRRFTSLLRRSLTDLEALLLAELDHPEDVFVGAGAPWYLTLFGRDSIWAARLLLPVSVRLAAGTLRTLARAQGTAFDAATGEAPGKIMHERRRGGFELTGMSLPALYYGTVDATALWVCLLHDAWRWGLPEDEVRALLPNLRAALEWITEHSDTDGDGFAEYLDESGRGLANQGWKDSGDAVRFADGSQARPPVALAEVQGYQYEAALKGAALLTAFGEDPGGLDAWAGDLARRFRERFWVGTKEAGYPALALDGDKAAVDAPTSNMGHLLGTGLVDTAESERIGARLLGGDLAAGFGLRTMSNAAGGYSALSYHCGSVWPHDTAIVVRGLADAGQPERAAELGMQLVRAAGSFGDRLPELFAGYGSEETPVPVPYPASCRPQAWSAAAAVALLSAFLGLRADVPAGTVTLAPPRPSPVGALRVSGLPLAGGTLDVAVDRDGTVTEMRLPPGLRPA</sequence>
<proteinExistence type="predicted"/>
<dbReference type="EMBL" id="JBHUFU010000030">
    <property type="protein sequence ID" value="MFD1833307.1"/>
    <property type="molecule type" value="Genomic_DNA"/>
</dbReference>
<dbReference type="InterPro" id="IPR054491">
    <property type="entry name" value="MGH1-like_GH"/>
</dbReference>
<organism evidence="3 4">
    <name type="scientific">Streptomyces desertarenae</name>
    <dbReference type="NCBI Taxonomy" id="2666184"/>
    <lineage>
        <taxon>Bacteria</taxon>
        <taxon>Bacillati</taxon>
        <taxon>Actinomycetota</taxon>
        <taxon>Actinomycetes</taxon>
        <taxon>Kitasatosporales</taxon>
        <taxon>Streptomycetaceae</taxon>
        <taxon>Streptomyces</taxon>
    </lineage>
</organism>
<dbReference type="InterPro" id="IPR032856">
    <property type="entry name" value="GDE_N_bis"/>
</dbReference>
<name>A0ABW4PR78_9ACTN</name>
<dbReference type="SUPFAM" id="SSF48208">
    <property type="entry name" value="Six-hairpin glycosidases"/>
    <property type="match status" value="1"/>
</dbReference>